<evidence type="ECO:0000313" key="1">
    <source>
        <dbReference type="EMBL" id="OOL19921.1"/>
    </source>
</evidence>
<dbReference type="InterPro" id="IPR002495">
    <property type="entry name" value="Glyco_trans_8"/>
</dbReference>
<dbReference type="STRING" id="1539051.AL01_02990"/>
<dbReference type="EMBL" id="JATM01000001">
    <property type="protein sequence ID" value="OOL19921.1"/>
    <property type="molecule type" value="Genomic_DNA"/>
</dbReference>
<comment type="caution">
    <text evidence="1">The sequence shown here is derived from an EMBL/GenBank/DDBJ whole genome shotgun (WGS) entry which is preliminary data.</text>
</comment>
<protein>
    <recommendedName>
        <fullName evidence="3">Glycosyl transferase</fullName>
    </recommendedName>
</protein>
<reference evidence="1 2" key="1">
    <citation type="journal article" date="2016" name="PLoS ONE">
        <title>Whole-Genome Sequence Analysis of Bombella intestini LMG 28161T, a Novel Acetic Acid Bacterium Isolated from the Crop of a Red-Tailed Bumble Bee, Bombus lapidarius.</title>
        <authorList>
            <person name="Li L."/>
            <person name="Illeghems K."/>
            <person name="Van Kerrebroeck S."/>
            <person name="Borremans W."/>
            <person name="Cleenwerck I."/>
            <person name="Smagghe G."/>
            <person name="De Vuyst L."/>
            <person name="Vandamme P."/>
        </authorList>
    </citation>
    <scope>NUCLEOTIDE SEQUENCE [LARGE SCALE GENOMIC DNA]</scope>
    <source>
        <strain evidence="1 2">R-52487</strain>
    </source>
</reference>
<accession>A0A1S8GSB2</accession>
<dbReference type="GO" id="GO:0016757">
    <property type="term" value="F:glycosyltransferase activity"/>
    <property type="evidence" value="ECO:0007669"/>
    <property type="project" value="InterPro"/>
</dbReference>
<gene>
    <name evidence="1" type="ORF">AL01_02990</name>
</gene>
<evidence type="ECO:0008006" key="3">
    <source>
        <dbReference type="Google" id="ProtNLM"/>
    </source>
</evidence>
<proteinExistence type="predicted"/>
<sequence length="298" mass="33484">MQTVLPPPAEFIPVALPLTEHSAPNAYASILSGLNNLLPGVKLALYMLHEGLPEETVTAGRRLFDGRHSQIHFVDVSEWMQVYNPTHLETTDRKTFYRLAVPTLFAQFQRLVYLTDDILLRACPSLLYYSIPATAQIGATRDLLLIPAQTNGFRLPQAIAGAPLLVDYHRGALGVLDSNNYFQNGVLVFNLAQISSAQAEECGQLCNTLFWMNDQDILNRIFFGKVHFIHQNWNVCWGPGCVEASEALPAEWKKIYDEGLSNPFAVHFTGFPKPWTGWDGPYTEDFRRLIADVMRAFA</sequence>
<dbReference type="AlphaFoldDB" id="A0A1S8GSB2"/>
<dbReference type="Proteomes" id="UP000200980">
    <property type="component" value="Unassembled WGS sequence"/>
</dbReference>
<organism evidence="1 2">
    <name type="scientific">Bombella intestini</name>
    <dbReference type="NCBI Taxonomy" id="1539051"/>
    <lineage>
        <taxon>Bacteria</taxon>
        <taxon>Pseudomonadati</taxon>
        <taxon>Pseudomonadota</taxon>
        <taxon>Alphaproteobacteria</taxon>
        <taxon>Acetobacterales</taxon>
        <taxon>Acetobacteraceae</taxon>
        <taxon>Bombella</taxon>
    </lineage>
</organism>
<name>A0A1S8GSB2_9PROT</name>
<dbReference type="OrthoDB" id="5672604at2"/>
<dbReference type="RefSeq" id="WP_077395730.1">
    <property type="nucleotide sequence ID" value="NZ_JATM01000001.1"/>
</dbReference>
<keyword evidence="2" id="KW-1185">Reference proteome</keyword>
<dbReference type="Gene3D" id="3.90.550.10">
    <property type="entry name" value="Spore Coat Polysaccharide Biosynthesis Protein SpsA, Chain A"/>
    <property type="match status" value="1"/>
</dbReference>
<dbReference type="Pfam" id="PF01501">
    <property type="entry name" value="Glyco_transf_8"/>
    <property type="match status" value="1"/>
</dbReference>
<evidence type="ECO:0000313" key="2">
    <source>
        <dbReference type="Proteomes" id="UP000200980"/>
    </source>
</evidence>
<dbReference type="SUPFAM" id="SSF53448">
    <property type="entry name" value="Nucleotide-diphospho-sugar transferases"/>
    <property type="match status" value="1"/>
</dbReference>
<dbReference type="InterPro" id="IPR029044">
    <property type="entry name" value="Nucleotide-diphossugar_trans"/>
</dbReference>